<dbReference type="AlphaFoldDB" id="A0A4P9WVT9"/>
<sequence>MRRPRGSLVLARADGAAADGAAVGPWPRDVATGDGGTGVCAAGARPAAAAAAAAAADACGLIIRMVGKERRGMKVGLSLRRIRPALAISHQHATGGQGPLDGPLSVTPAVWGGGDARRCSCRRRFEKTASTWPWASAAGAKSGRRR</sequence>
<dbReference type="Proteomes" id="UP000268535">
    <property type="component" value="Unassembled WGS sequence"/>
</dbReference>
<evidence type="ECO:0000313" key="2">
    <source>
        <dbReference type="Proteomes" id="UP000268535"/>
    </source>
</evidence>
<accession>A0A4P9WVT9</accession>
<organism evidence="1 2">
    <name type="scientific">Caulochytrium protostelioides</name>
    <dbReference type="NCBI Taxonomy" id="1555241"/>
    <lineage>
        <taxon>Eukaryota</taxon>
        <taxon>Fungi</taxon>
        <taxon>Fungi incertae sedis</taxon>
        <taxon>Chytridiomycota</taxon>
        <taxon>Chytridiomycota incertae sedis</taxon>
        <taxon>Chytridiomycetes</taxon>
        <taxon>Caulochytriales</taxon>
        <taxon>Caulochytriaceae</taxon>
        <taxon>Caulochytrium</taxon>
    </lineage>
</organism>
<name>A0A4P9WVT9_9FUNG</name>
<protein>
    <submittedName>
        <fullName evidence="1">Uncharacterized protein</fullName>
    </submittedName>
</protein>
<dbReference type="EMBL" id="ML009275">
    <property type="protein sequence ID" value="RKO97424.1"/>
    <property type="molecule type" value="Genomic_DNA"/>
</dbReference>
<evidence type="ECO:0000313" key="1">
    <source>
        <dbReference type="EMBL" id="RKO97424.1"/>
    </source>
</evidence>
<proteinExistence type="predicted"/>
<reference evidence="2" key="1">
    <citation type="journal article" date="2018" name="Nat. Microbiol.">
        <title>Leveraging single-cell genomics to expand the fungal tree of life.</title>
        <authorList>
            <person name="Ahrendt S.R."/>
            <person name="Quandt C.A."/>
            <person name="Ciobanu D."/>
            <person name="Clum A."/>
            <person name="Salamov A."/>
            <person name="Andreopoulos B."/>
            <person name="Cheng J.F."/>
            <person name="Woyke T."/>
            <person name="Pelin A."/>
            <person name="Henrissat B."/>
            <person name="Reynolds N.K."/>
            <person name="Benny G.L."/>
            <person name="Smith M.E."/>
            <person name="James T.Y."/>
            <person name="Grigoriev I.V."/>
        </authorList>
    </citation>
    <scope>NUCLEOTIDE SEQUENCE [LARGE SCALE GENOMIC DNA]</scope>
    <source>
        <strain evidence="2">ATCC 52028</strain>
    </source>
</reference>
<gene>
    <name evidence="1" type="ORF">CAUPRSCDRAFT_10902</name>
</gene>